<dbReference type="Pfam" id="PF10994">
    <property type="entry name" value="DUF2817"/>
    <property type="match status" value="1"/>
</dbReference>
<protein>
    <recommendedName>
        <fullName evidence="3">DUF2817 domain-containing protein</fullName>
    </recommendedName>
</protein>
<dbReference type="AlphaFoldDB" id="A0A2W0H6N5"/>
<dbReference type="Proteomes" id="UP000248066">
    <property type="component" value="Unassembled WGS sequence"/>
</dbReference>
<dbReference type="EMBL" id="PDOF01000002">
    <property type="protein sequence ID" value="PYZ96386.1"/>
    <property type="molecule type" value="Genomic_DNA"/>
</dbReference>
<dbReference type="InterPro" id="IPR021259">
    <property type="entry name" value="DUF2817"/>
</dbReference>
<sequence length="378" mass="43689">MSEINKYFKETYTESRENFRNLLSQVQKKWPQARIFTESVGREEDNTIDVIYAEADSSNKQAVMMTSGEHGIEGYAGAAAVHLFVDRYMRHIDPSDTGICLVHGVNPWGMRHFRRVTENNVDLNRNYFPESSTIPTDINQNYENESHIFQPDGPVEDIGKEKTVLYESLTKGMISRGTGGIRKAKGMGQFEFERGVYFGGFKEEPSAAYMKTWQQRLLNTFENVVHMDWHTALGPTNEVTMVISDRIGKSEEELKDSYGLENIKVFSSNNVQGDSTDYFYQMREKEAPSKKLFSALFEFGTFGTSHMAELREFATIILENQLYWNGTDLRERREWIEEELYNMFYPEDEDWRKSILLESGHAMEEVLNKQGILMAAPH</sequence>
<dbReference type="SUPFAM" id="SSF53187">
    <property type="entry name" value="Zn-dependent exopeptidases"/>
    <property type="match status" value="1"/>
</dbReference>
<reference evidence="1 2" key="1">
    <citation type="submission" date="2017-10" db="EMBL/GenBank/DDBJ databases">
        <title>Bacillus sp. nov., a halophilic bacterium isolated from a Yangshapao Lake.</title>
        <authorList>
            <person name="Wang H."/>
        </authorList>
    </citation>
    <scope>NUCLEOTIDE SEQUENCE [LARGE SCALE GENOMIC DNA]</scope>
    <source>
        <strain evidence="1 2">YSP-3</strain>
    </source>
</reference>
<evidence type="ECO:0000313" key="1">
    <source>
        <dbReference type="EMBL" id="PYZ96386.1"/>
    </source>
</evidence>
<gene>
    <name evidence="1" type="ORF">CR205_11715</name>
</gene>
<dbReference type="Gene3D" id="3.40.630.10">
    <property type="entry name" value="Zn peptidases"/>
    <property type="match status" value="1"/>
</dbReference>
<comment type="caution">
    <text evidence="1">The sequence shown here is derived from an EMBL/GenBank/DDBJ whole genome shotgun (WGS) entry which is preliminary data.</text>
</comment>
<evidence type="ECO:0008006" key="3">
    <source>
        <dbReference type="Google" id="ProtNLM"/>
    </source>
</evidence>
<keyword evidence="2" id="KW-1185">Reference proteome</keyword>
<evidence type="ECO:0000313" key="2">
    <source>
        <dbReference type="Proteomes" id="UP000248066"/>
    </source>
</evidence>
<name>A0A2W0H6N5_9BACI</name>
<dbReference type="CDD" id="cd06233">
    <property type="entry name" value="M14-like"/>
    <property type="match status" value="1"/>
</dbReference>
<accession>A0A2W0H6N5</accession>
<dbReference type="OrthoDB" id="4014363at2"/>
<proteinExistence type="predicted"/>
<organism evidence="1 2">
    <name type="scientific">Alteribacter lacisalsi</name>
    <dbReference type="NCBI Taxonomy" id="2045244"/>
    <lineage>
        <taxon>Bacteria</taxon>
        <taxon>Bacillati</taxon>
        <taxon>Bacillota</taxon>
        <taxon>Bacilli</taxon>
        <taxon>Bacillales</taxon>
        <taxon>Bacillaceae</taxon>
        <taxon>Alteribacter</taxon>
    </lineage>
</organism>
<dbReference type="RefSeq" id="WP_110520024.1">
    <property type="nucleotide sequence ID" value="NZ_PDOF01000002.1"/>
</dbReference>